<sequence length="29" mass="3393">MTYLSEGFNLTHDVFNDYSITSFCLTIIF</sequence>
<accession>A0A0A9HBS7</accession>
<protein>
    <submittedName>
        <fullName evidence="1">Uncharacterized protein</fullName>
    </submittedName>
</protein>
<reference evidence="1" key="2">
    <citation type="journal article" date="2015" name="Data Brief">
        <title>Shoot transcriptome of the giant reed, Arundo donax.</title>
        <authorList>
            <person name="Barrero R.A."/>
            <person name="Guerrero F.D."/>
            <person name="Moolhuijzen P."/>
            <person name="Goolsby J.A."/>
            <person name="Tidwell J."/>
            <person name="Bellgard S.E."/>
            <person name="Bellgard M.I."/>
        </authorList>
    </citation>
    <scope>NUCLEOTIDE SEQUENCE</scope>
    <source>
        <tissue evidence="1">Shoot tissue taken approximately 20 cm above the soil surface</tissue>
    </source>
</reference>
<dbReference type="EMBL" id="GBRH01163699">
    <property type="protein sequence ID" value="JAE34197.1"/>
    <property type="molecule type" value="Transcribed_RNA"/>
</dbReference>
<organism evidence="1">
    <name type="scientific">Arundo donax</name>
    <name type="common">Giant reed</name>
    <name type="synonym">Donax arundinaceus</name>
    <dbReference type="NCBI Taxonomy" id="35708"/>
    <lineage>
        <taxon>Eukaryota</taxon>
        <taxon>Viridiplantae</taxon>
        <taxon>Streptophyta</taxon>
        <taxon>Embryophyta</taxon>
        <taxon>Tracheophyta</taxon>
        <taxon>Spermatophyta</taxon>
        <taxon>Magnoliopsida</taxon>
        <taxon>Liliopsida</taxon>
        <taxon>Poales</taxon>
        <taxon>Poaceae</taxon>
        <taxon>PACMAD clade</taxon>
        <taxon>Arundinoideae</taxon>
        <taxon>Arundineae</taxon>
        <taxon>Arundo</taxon>
    </lineage>
</organism>
<evidence type="ECO:0000313" key="1">
    <source>
        <dbReference type="EMBL" id="JAE34197.1"/>
    </source>
</evidence>
<name>A0A0A9HBS7_ARUDO</name>
<dbReference type="AlphaFoldDB" id="A0A0A9HBS7"/>
<reference evidence="1" key="1">
    <citation type="submission" date="2014-09" db="EMBL/GenBank/DDBJ databases">
        <authorList>
            <person name="Magalhaes I.L.F."/>
            <person name="Oliveira U."/>
            <person name="Santos F.R."/>
            <person name="Vidigal T.H.D.A."/>
            <person name="Brescovit A.D."/>
            <person name="Santos A.J."/>
        </authorList>
    </citation>
    <scope>NUCLEOTIDE SEQUENCE</scope>
    <source>
        <tissue evidence="1">Shoot tissue taken approximately 20 cm above the soil surface</tissue>
    </source>
</reference>
<proteinExistence type="predicted"/>